<dbReference type="PANTHER" id="PTHR43179">
    <property type="entry name" value="RHAMNOSYLTRANSFERASE WBBL"/>
    <property type="match status" value="1"/>
</dbReference>
<evidence type="ECO:0000256" key="2">
    <source>
        <dbReference type="ARBA" id="ARBA00022676"/>
    </source>
</evidence>
<feature type="domain" description="Glycosyltransferase 2-like" evidence="5">
    <location>
        <begin position="62"/>
        <end position="193"/>
    </location>
</feature>
<dbReference type="Pfam" id="PF00535">
    <property type="entry name" value="Glycos_transf_2"/>
    <property type="match status" value="1"/>
</dbReference>
<protein>
    <submittedName>
        <fullName evidence="6">Glycosyltransferase</fullName>
        <ecNumber evidence="6">2.4.-.-</ecNumber>
    </submittedName>
</protein>
<keyword evidence="7" id="KW-1185">Reference proteome</keyword>
<keyword evidence="3 6" id="KW-0808">Transferase</keyword>
<evidence type="ECO:0000259" key="5">
    <source>
        <dbReference type="Pfam" id="PF00535"/>
    </source>
</evidence>
<accession>A0ABU2G4C2</accession>
<comment type="caution">
    <text evidence="6">The sequence shown here is derived from an EMBL/GenBank/DDBJ whole genome shotgun (WGS) entry which is preliminary data.</text>
</comment>
<feature type="region of interest" description="Disordered" evidence="4">
    <location>
        <begin position="1"/>
        <end position="40"/>
    </location>
</feature>
<dbReference type="GO" id="GO:0016757">
    <property type="term" value="F:glycosyltransferase activity"/>
    <property type="evidence" value="ECO:0007669"/>
    <property type="project" value="UniProtKB-KW"/>
</dbReference>
<evidence type="ECO:0000313" key="6">
    <source>
        <dbReference type="EMBL" id="MDS0295138.1"/>
    </source>
</evidence>
<dbReference type="EMBL" id="JAMQOQ010000003">
    <property type="protein sequence ID" value="MDS0295138.1"/>
    <property type="molecule type" value="Genomic_DNA"/>
</dbReference>
<dbReference type="SUPFAM" id="SSF53448">
    <property type="entry name" value="Nucleotide-diphospho-sugar transferases"/>
    <property type="match status" value="1"/>
</dbReference>
<keyword evidence="2 6" id="KW-0328">Glycosyltransferase</keyword>
<evidence type="ECO:0000256" key="1">
    <source>
        <dbReference type="ARBA" id="ARBA00006739"/>
    </source>
</evidence>
<organism evidence="6 7">
    <name type="scientific">Halogeometricum luteum</name>
    <dbReference type="NCBI Taxonomy" id="2950537"/>
    <lineage>
        <taxon>Archaea</taxon>
        <taxon>Methanobacteriati</taxon>
        <taxon>Methanobacteriota</taxon>
        <taxon>Stenosarchaea group</taxon>
        <taxon>Halobacteria</taxon>
        <taxon>Halobacteriales</taxon>
        <taxon>Haloferacaceae</taxon>
        <taxon>Halogeometricum</taxon>
    </lineage>
</organism>
<dbReference type="Gene3D" id="3.90.550.10">
    <property type="entry name" value="Spore Coat Polysaccharide Biosynthesis Protein SpsA, Chain A"/>
    <property type="match status" value="1"/>
</dbReference>
<dbReference type="RefSeq" id="WP_310928997.1">
    <property type="nucleotide sequence ID" value="NZ_JAMQOQ010000003.1"/>
</dbReference>
<dbReference type="InterPro" id="IPR029044">
    <property type="entry name" value="Nucleotide-diphossugar_trans"/>
</dbReference>
<gene>
    <name evidence="6" type="ORF">NDI79_13230</name>
</gene>
<dbReference type="EC" id="2.4.-.-" evidence="6"/>
<comment type="similarity">
    <text evidence="1">Belongs to the glycosyltransferase 2 family.</text>
</comment>
<dbReference type="InterPro" id="IPR001173">
    <property type="entry name" value="Glyco_trans_2-like"/>
</dbReference>
<reference evidence="6 7" key="1">
    <citation type="submission" date="2022-06" db="EMBL/GenBank/DDBJ databases">
        <title>Halogeometricum sp. a new haloarchaeum isolate from saline soil.</title>
        <authorList>
            <person name="Strakova D."/>
            <person name="Galisteo C."/>
            <person name="Sanchez-Porro C."/>
            <person name="Ventosa A."/>
        </authorList>
    </citation>
    <scope>NUCLEOTIDE SEQUENCE [LARGE SCALE GENOMIC DNA]</scope>
    <source>
        <strain evidence="7">S3BR25-2</strain>
    </source>
</reference>
<dbReference type="PANTHER" id="PTHR43179:SF12">
    <property type="entry name" value="GALACTOFURANOSYLTRANSFERASE GLFT2"/>
    <property type="match status" value="1"/>
</dbReference>
<evidence type="ECO:0000256" key="3">
    <source>
        <dbReference type="ARBA" id="ARBA00022679"/>
    </source>
</evidence>
<dbReference type="Proteomes" id="UP001254813">
    <property type="component" value="Unassembled WGS sequence"/>
</dbReference>
<sequence>MRPAEEGGPTDGANADGGTADHGSADSGRAPTAGRFADLSESHRAAVEAGFDESPAAAPAVSLVVVTYRTDRDAFESVLSALRSQTDDDFELVVVDNGVEWDLGARLREVEGGAVYAELSRNCGVTLARNLGARLGDADLLLFLDDDAVPAPDFVAAHRRAHAAVDVVAVRGRVVPQSRTFYNSLQRWYDLGDRPRPFLLNIEGNTSVARDAYRSVSGFDEKLGGRAGHEGIDLTYRLVRAGYGRESIVYSPDPVVYHDYATSLLGYLEKRVVGRRHRKRLAARRPELFEFASAYSPPDDGGFEQSPAERFTHLALDAATRLGSAAVGLMQALRTRF</sequence>
<proteinExistence type="inferred from homology"/>
<name>A0ABU2G4C2_9EURY</name>
<evidence type="ECO:0000313" key="7">
    <source>
        <dbReference type="Proteomes" id="UP001254813"/>
    </source>
</evidence>
<evidence type="ECO:0000256" key="4">
    <source>
        <dbReference type="SAM" id="MobiDB-lite"/>
    </source>
</evidence>